<dbReference type="InterPro" id="IPR000835">
    <property type="entry name" value="HTH_MarR-typ"/>
</dbReference>
<dbReference type="PANTHER" id="PTHR33164">
    <property type="entry name" value="TRANSCRIPTIONAL REGULATOR, MARR FAMILY"/>
    <property type="match status" value="1"/>
</dbReference>
<feature type="domain" description="HTH marR-type" evidence="4">
    <location>
        <begin position="11"/>
        <end position="143"/>
    </location>
</feature>
<evidence type="ECO:0000259" key="4">
    <source>
        <dbReference type="PROSITE" id="PS50995"/>
    </source>
</evidence>
<dbReference type="PROSITE" id="PS01117">
    <property type="entry name" value="HTH_MARR_1"/>
    <property type="match status" value="1"/>
</dbReference>
<evidence type="ECO:0000256" key="2">
    <source>
        <dbReference type="ARBA" id="ARBA00023125"/>
    </source>
</evidence>
<protein>
    <submittedName>
        <fullName evidence="5">Homoprotocatechuate degradative operon repressor</fullName>
    </submittedName>
</protein>
<dbReference type="PATRIC" id="fig|1032488.3.peg.2281"/>
<evidence type="ECO:0000313" key="6">
    <source>
        <dbReference type="Proteomes" id="UP000003019"/>
    </source>
</evidence>
<reference evidence="5 6" key="1">
    <citation type="submission" date="2011-05" db="EMBL/GenBank/DDBJ databases">
        <authorList>
            <person name="Muzny D."/>
            <person name="Qin X."/>
            <person name="Deng J."/>
            <person name="Jiang H."/>
            <person name="Liu Y."/>
            <person name="Qu J."/>
            <person name="Song X.-Z."/>
            <person name="Zhang L."/>
            <person name="Thornton R."/>
            <person name="Coyle M."/>
            <person name="Francisco L."/>
            <person name="Jackson L."/>
            <person name="Javaid M."/>
            <person name="Korchina V."/>
            <person name="Kovar C."/>
            <person name="Mata R."/>
            <person name="Mathew T."/>
            <person name="Ngo R."/>
            <person name="Nguyen L."/>
            <person name="Nguyen N."/>
            <person name="Okwuonu G."/>
            <person name="Ongeri F."/>
            <person name="Pham C."/>
            <person name="Simmons D."/>
            <person name="Wilczek-Boney K."/>
            <person name="Hale W."/>
            <person name="Jakkamsetti A."/>
            <person name="Pham P."/>
            <person name="Ruth R."/>
            <person name="San Lucas F."/>
            <person name="Warren J."/>
            <person name="Zhang J."/>
            <person name="Zhao Z."/>
            <person name="Zhou C."/>
            <person name="Zhu D."/>
            <person name="Lee S."/>
            <person name="Bess C."/>
            <person name="Blankenburg K."/>
            <person name="Forbes L."/>
            <person name="Fu Q."/>
            <person name="Gubbala S."/>
            <person name="Hirani K."/>
            <person name="Jayaseelan J.C."/>
            <person name="Lara F."/>
            <person name="Munidasa M."/>
            <person name="Palculict T."/>
            <person name="Patil S."/>
            <person name="Pu L.-L."/>
            <person name="Saada N."/>
            <person name="Tang L."/>
            <person name="Weissenberger G."/>
            <person name="Zhu Y."/>
            <person name="Hemphill L."/>
            <person name="Shang Y."/>
            <person name="Youmans B."/>
            <person name="Ayvaz T."/>
            <person name="Ross M."/>
            <person name="Santibanez J."/>
            <person name="Aqrawi P."/>
            <person name="Gross S."/>
            <person name="Joshi V."/>
            <person name="Fowler G."/>
            <person name="Nazareth L."/>
            <person name="Reid J."/>
            <person name="Worley K."/>
            <person name="Petrosino J."/>
            <person name="Highlander S."/>
            <person name="Gibbs R."/>
        </authorList>
    </citation>
    <scope>NUCLEOTIDE SEQUENCE [LARGE SCALE GENOMIC DNA]</scope>
    <source>
        <strain evidence="5 6">871</strain>
    </source>
</reference>
<dbReference type="InterPro" id="IPR012712">
    <property type="entry name" value="HpaR/FarR"/>
</dbReference>
<evidence type="ECO:0000256" key="3">
    <source>
        <dbReference type="ARBA" id="ARBA00023163"/>
    </source>
</evidence>
<keyword evidence="1" id="KW-0805">Transcription regulation</keyword>
<dbReference type="PANTHER" id="PTHR33164:SF13">
    <property type="entry name" value="4-HYDROXYPHENYLACETATE CATABOLISM PROTEIN"/>
    <property type="match status" value="1"/>
</dbReference>
<dbReference type="PROSITE" id="PS50995">
    <property type="entry name" value="HTH_MARR_2"/>
    <property type="match status" value="1"/>
</dbReference>
<evidence type="ECO:0000313" key="5">
    <source>
        <dbReference type="EMBL" id="EGY51360.1"/>
    </source>
</evidence>
<dbReference type="InterPro" id="IPR023187">
    <property type="entry name" value="Tscrpt_reg_MarR-type_CS"/>
</dbReference>
<dbReference type="GO" id="GO:0006950">
    <property type="term" value="P:response to stress"/>
    <property type="evidence" value="ECO:0007669"/>
    <property type="project" value="TreeGrafter"/>
</dbReference>
<dbReference type="GO" id="GO:0003700">
    <property type="term" value="F:DNA-binding transcription factor activity"/>
    <property type="evidence" value="ECO:0007669"/>
    <property type="project" value="InterPro"/>
</dbReference>
<keyword evidence="2" id="KW-0238">DNA-binding</keyword>
<dbReference type="SUPFAM" id="SSF46785">
    <property type="entry name" value="Winged helix' DNA-binding domain"/>
    <property type="match status" value="1"/>
</dbReference>
<comment type="caution">
    <text evidence="5">The sequence shown here is derived from an EMBL/GenBank/DDBJ whole genome shotgun (WGS) entry which is preliminary data.</text>
</comment>
<dbReference type="InterPro" id="IPR036388">
    <property type="entry name" value="WH-like_DNA-bd_sf"/>
</dbReference>
<proteinExistence type="predicted"/>
<dbReference type="GO" id="GO:0045892">
    <property type="term" value="P:negative regulation of DNA-templated transcription"/>
    <property type="evidence" value="ECO:0007669"/>
    <property type="project" value="InterPro"/>
</dbReference>
<dbReference type="STRING" id="1032488.HMPREF9371_2421"/>
<dbReference type="InterPro" id="IPR036390">
    <property type="entry name" value="WH_DNA-bd_sf"/>
</dbReference>
<keyword evidence="3" id="KW-0804">Transcription</keyword>
<dbReference type="Proteomes" id="UP000003019">
    <property type="component" value="Unassembled WGS sequence"/>
</dbReference>
<dbReference type="EMBL" id="AGAY01000085">
    <property type="protein sequence ID" value="EGY51360.1"/>
    <property type="molecule type" value="Genomic_DNA"/>
</dbReference>
<keyword evidence="6" id="KW-1185">Reference proteome</keyword>
<organism evidence="5 6">
    <name type="scientific">Neisseria shayeganii 871</name>
    <dbReference type="NCBI Taxonomy" id="1032488"/>
    <lineage>
        <taxon>Bacteria</taxon>
        <taxon>Pseudomonadati</taxon>
        <taxon>Pseudomonadota</taxon>
        <taxon>Betaproteobacteria</taxon>
        <taxon>Neisseriales</taxon>
        <taxon>Neisseriaceae</taxon>
        <taxon>Neisseria</taxon>
    </lineage>
</organism>
<name>G4CLD0_9NEIS</name>
<dbReference type="Pfam" id="PF01047">
    <property type="entry name" value="MarR"/>
    <property type="match status" value="1"/>
</dbReference>
<dbReference type="SMART" id="SM00347">
    <property type="entry name" value="HTH_MARR"/>
    <property type="match status" value="1"/>
</dbReference>
<dbReference type="NCBIfam" id="TIGR02337">
    <property type="entry name" value="HpaR"/>
    <property type="match status" value="1"/>
</dbReference>
<accession>G4CLD0</accession>
<sequence>MFAIMIHPSKHMSLNIALIQAREALMTHFRPLLNEVGLTDQQWRILRLLAENGTMDFQDLARTACILRPSLTGILTRLEKMDLVMRLKPASDQRRVFLKLTSLGERTYTDFVNQIDKHYDIIETLMPKDKIDQLHTLLAELATIGVEDDKKYAAVAKS</sequence>
<dbReference type="GO" id="GO:0003677">
    <property type="term" value="F:DNA binding"/>
    <property type="evidence" value="ECO:0007669"/>
    <property type="project" value="UniProtKB-KW"/>
</dbReference>
<dbReference type="InterPro" id="IPR039422">
    <property type="entry name" value="MarR/SlyA-like"/>
</dbReference>
<evidence type="ECO:0000256" key="1">
    <source>
        <dbReference type="ARBA" id="ARBA00023015"/>
    </source>
</evidence>
<dbReference type="Gene3D" id="1.10.10.10">
    <property type="entry name" value="Winged helix-like DNA-binding domain superfamily/Winged helix DNA-binding domain"/>
    <property type="match status" value="1"/>
</dbReference>
<gene>
    <name evidence="5" type="primary">hpcR2</name>
    <name evidence="5" type="ORF">HMPREF9371_2421</name>
</gene>
<dbReference type="HOGENOM" id="CLU_083287_8_1_4"/>
<dbReference type="AlphaFoldDB" id="G4CLD0"/>